<dbReference type="EMBL" id="JXXR01000016">
    <property type="protein sequence ID" value="KJY71223.1"/>
    <property type="molecule type" value="Genomic_DNA"/>
</dbReference>
<dbReference type="Pfam" id="PF02129">
    <property type="entry name" value="Peptidase_S15"/>
    <property type="match status" value="1"/>
</dbReference>
<dbReference type="InterPro" id="IPR008979">
    <property type="entry name" value="Galactose-bd-like_sf"/>
</dbReference>
<name>A0A837G5N7_9VIBR</name>
<dbReference type="SUPFAM" id="SSF53474">
    <property type="entry name" value="alpha/beta-Hydrolases"/>
    <property type="match status" value="1"/>
</dbReference>
<organism evidence="2">
    <name type="scientific">Vibrio coralliilyticus</name>
    <dbReference type="NCBI Taxonomy" id="190893"/>
    <lineage>
        <taxon>Bacteria</taxon>
        <taxon>Pseudomonadati</taxon>
        <taxon>Pseudomonadota</taxon>
        <taxon>Gammaproteobacteria</taxon>
        <taxon>Vibrionales</taxon>
        <taxon>Vibrionaceae</taxon>
        <taxon>Vibrio</taxon>
    </lineage>
</organism>
<dbReference type="AlphaFoldDB" id="A0A837G5N7"/>
<dbReference type="Pfam" id="PF08530">
    <property type="entry name" value="PepX_C"/>
    <property type="match status" value="1"/>
</dbReference>
<dbReference type="Gene3D" id="1.10.3020.10">
    <property type="entry name" value="alpha-amino acid ester hydrolase ( Helical cap domain)"/>
    <property type="match status" value="1"/>
</dbReference>
<dbReference type="PANTHER" id="PTHR43056">
    <property type="entry name" value="PEPTIDASE S9 PROLYL OLIGOPEPTIDASE"/>
    <property type="match status" value="1"/>
</dbReference>
<dbReference type="InterPro" id="IPR050585">
    <property type="entry name" value="Xaa-Pro_dipeptidyl-ppase/CocE"/>
</dbReference>
<dbReference type="InterPro" id="IPR000383">
    <property type="entry name" value="Xaa-Pro-like_dom"/>
</dbReference>
<protein>
    <submittedName>
        <fullName evidence="2">Antibiotic hydrolase</fullName>
    </submittedName>
</protein>
<proteinExistence type="predicted"/>
<dbReference type="GO" id="GO:0008239">
    <property type="term" value="F:dipeptidyl-peptidase activity"/>
    <property type="evidence" value="ECO:0007669"/>
    <property type="project" value="InterPro"/>
</dbReference>
<accession>A0A837G5N7</accession>
<dbReference type="Gene3D" id="2.60.120.260">
    <property type="entry name" value="Galactose-binding domain-like"/>
    <property type="match status" value="1"/>
</dbReference>
<dbReference type="Gene3D" id="3.40.50.1820">
    <property type="entry name" value="alpha/beta hydrolase"/>
    <property type="match status" value="1"/>
</dbReference>
<sequence>MKAVTDVKIRTRDGETLATDIYFPTNGEGPWPVVMERTPYDKTAPSRSEVTLQGHKVSREKMAQAFVDKGFVCVFQDCRGRYQSSGTFTKYINEAEDGYDTCAWLVEQSWCNGKIGTMGLSYAAHTQLALACLNPPGLASMVMDSGGFSNAYQCGIRQGGAFELKQATWAYRQALVSPKAEQNPVAKKALEQEDIREWFKYLPWKAGQSPLRHVPEYEAYLLEQWKQGSFSGFWKKSGIYALDSYQKIADIPVLLMSSWYDVYVKSTLENYTVLSEKNRSQTALIMGPWLHGDRNTTHSGDVEFGQDASFDDNIDSNWLDFRVKWFQRWLLNDDCHTFANVQVFQMGGGSGEKSDLGRLQHGGQWLSSDRWPMKNTEAQNWYLHRQGLLTQQAPVTDDCISYLADPSNPVPTIGGALTSGKPVFEGGAYDQREDARFYGTKGNQLPLAARSDVLVFETEPLAEDLIVSGKVSAKLFIESDAPDTDFTIKLVDVYPPSEDYPQGFAMNISDGIFRCRYHKSWQQPEQLCRGVIYEIEVEAFATQNCFAQGHKLRLDIASSNFPKFDINPNSGEPEGEAYTKQVAKNTIHCSQSHPSMLTLEILPS</sequence>
<evidence type="ECO:0000256" key="1">
    <source>
        <dbReference type="ARBA" id="ARBA00022801"/>
    </source>
</evidence>
<dbReference type="RefSeq" id="WP_045986356.1">
    <property type="nucleotide sequence ID" value="NZ_CP063052.1"/>
</dbReference>
<evidence type="ECO:0000313" key="2">
    <source>
        <dbReference type="EMBL" id="KJY71223.1"/>
    </source>
</evidence>
<dbReference type="InterPro" id="IPR005674">
    <property type="entry name" value="CocE/Ser_esterase"/>
</dbReference>
<keyword evidence="1 2" id="KW-0378">Hydrolase</keyword>
<dbReference type="InterPro" id="IPR013736">
    <property type="entry name" value="Xaa-Pro_dipept_C"/>
</dbReference>
<dbReference type="InterPro" id="IPR029058">
    <property type="entry name" value="AB_hydrolase_fold"/>
</dbReference>
<gene>
    <name evidence="2" type="ORF">TW71_14485</name>
</gene>
<dbReference type="NCBIfam" id="TIGR00976">
    <property type="entry name" value="CocE_NonD"/>
    <property type="match status" value="1"/>
</dbReference>
<dbReference type="PANTHER" id="PTHR43056:SF10">
    <property type="entry name" value="COCE_NOND FAMILY, PUTATIVE (AFU_ORTHOLOGUE AFUA_7G00600)-RELATED"/>
    <property type="match status" value="1"/>
</dbReference>
<reference evidence="2" key="1">
    <citation type="journal article" date="2015" name="BMC Genomics">
        <title>Genome mining reveals unlocked bioactive potential of marine Gram-negative bacteria.</title>
        <authorList>
            <person name="Machado H."/>
            <person name="Sonnenschein E.C."/>
            <person name="Melchiorsen J."/>
            <person name="Gram L."/>
        </authorList>
    </citation>
    <scope>NUCLEOTIDE SEQUENCE</scope>
    <source>
        <strain evidence="2">S2052</strain>
    </source>
</reference>
<dbReference type="SUPFAM" id="SSF49785">
    <property type="entry name" value="Galactose-binding domain-like"/>
    <property type="match status" value="1"/>
</dbReference>
<comment type="caution">
    <text evidence="2">The sequence shown here is derived from an EMBL/GenBank/DDBJ whole genome shotgun (WGS) entry which is preliminary data.</text>
</comment>
<dbReference type="SMART" id="SM00939">
    <property type="entry name" value="PepX_C"/>
    <property type="match status" value="1"/>
</dbReference>